<accession>A0A2G7FZE0</accession>
<dbReference type="GO" id="GO:0008239">
    <property type="term" value="F:dipeptidyl-peptidase activity"/>
    <property type="evidence" value="ECO:0007669"/>
    <property type="project" value="InterPro"/>
</dbReference>
<dbReference type="Proteomes" id="UP000231358">
    <property type="component" value="Unassembled WGS sequence"/>
</dbReference>
<name>A0A2G7FZE0_9EURO</name>
<dbReference type="InterPro" id="IPR008979">
    <property type="entry name" value="Galactose-bd-like_sf"/>
</dbReference>
<dbReference type="InterPro" id="IPR050585">
    <property type="entry name" value="Xaa-Pro_dipeptidyl-ppase/CocE"/>
</dbReference>
<comment type="caution">
    <text evidence="3">The sequence shown here is derived from an EMBL/GenBank/DDBJ whole genome shotgun (WGS) entry which is preliminary data.</text>
</comment>
<evidence type="ECO:0000259" key="2">
    <source>
        <dbReference type="SMART" id="SM00939"/>
    </source>
</evidence>
<dbReference type="PANTHER" id="PTHR43056:SF10">
    <property type="entry name" value="COCE_NOND FAMILY, PUTATIVE (AFU_ORTHOLOGUE AFUA_7G00600)-RELATED"/>
    <property type="match status" value="1"/>
</dbReference>
<evidence type="ECO:0000256" key="1">
    <source>
        <dbReference type="ARBA" id="ARBA00022801"/>
    </source>
</evidence>
<dbReference type="Gene3D" id="1.10.3020.20">
    <property type="match status" value="1"/>
</dbReference>
<dbReference type="InterPro" id="IPR013736">
    <property type="entry name" value="Xaa-Pro_dipept_C"/>
</dbReference>
<keyword evidence="4" id="KW-1185">Reference proteome</keyword>
<dbReference type="AlphaFoldDB" id="A0A2G7FZE0"/>
<protein>
    <recommendedName>
        <fullName evidence="2">Xaa-Pro dipeptidyl-peptidase C-terminal domain-containing protein</fullName>
    </recommendedName>
</protein>
<dbReference type="SUPFAM" id="SSF49785">
    <property type="entry name" value="Galactose-binding domain-like"/>
    <property type="match status" value="1"/>
</dbReference>
<dbReference type="EMBL" id="NEXV01000294">
    <property type="protein sequence ID" value="PIG85922.1"/>
    <property type="molecule type" value="Genomic_DNA"/>
</dbReference>
<dbReference type="InterPro" id="IPR000383">
    <property type="entry name" value="Xaa-Pro-like_dom"/>
</dbReference>
<dbReference type="Pfam" id="PF02129">
    <property type="entry name" value="Peptidase_S15"/>
    <property type="match status" value="1"/>
</dbReference>
<organism evidence="3 4">
    <name type="scientific">Aspergillus arachidicola</name>
    <dbReference type="NCBI Taxonomy" id="656916"/>
    <lineage>
        <taxon>Eukaryota</taxon>
        <taxon>Fungi</taxon>
        <taxon>Dikarya</taxon>
        <taxon>Ascomycota</taxon>
        <taxon>Pezizomycotina</taxon>
        <taxon>Eurotiomycetes</taxon>
        <taxon>Eurotiomycetidae</taxon>
        <taxon>Eurotiales</taxon>
        <taxon>Aspergillaceae</taxon>
        <taxon>Aspergillus</taxon>
        <taxon>Aspergillus subgen. Circumdati</taxon>
    </lineage>
</organism>
<feature type="domain" description="Xaa-Pro dipeptidyl-peptidase C-terminal" evidence="2">
    <location>
        <begin position="340"/>
        <end position="597"/>
    </location>
</feature>
<gene>
    <name evidence="3" type="ORF">AARAC_004497</name>
</gene>
<dbReference type="Gene3D" id="3.40.50.1820">
    <property type="entry name" value="alpha/beta hydrolase"/>
    <property type="match status" value="1"/>
</dbReference>
<dbReference type="PANTHER" id="PTHR43056">
    <property type="entry name" value="PEPTIDASE S9 PROLYL OLIGOPEPTIDASE"/>
    <property type="match status" value="1"/>
</dbReference>
<dbReference type="InterPro" id="IPR029058">
    <property type="entry name" value="AB_hydrolase_fold"/>
</dbReference>
<dbReference type="STRING" id="656916.A0A2G7FZE0"/>
<dbReference type="Gene3D" id="2.60.120.260">
    <property type="entry name" value="Galactose-binding domain-like"/>
    <property type="match status" value="1"/>
</dbReference>
<proteinExistence type="predicted"/>
<dbReference type="SMART" id="SM00939">
    <property type="entry name" value="PepX_C"/>
    <property type="match status" value="1"/>
</dbReference>
<reference evidence="3 4" key="1">
    <citation type="submission" date="2017-05" db="EMBL/GenBank/DDBJ databases">
        <title>Genome sequence for an aflatoxigenic pathogen of Argentinian peanut, Aspergillus arachidicola.</title>
        <authorList>
            <person name="Moore G."/>
            <person name="Beltz S.B."/>
            <person name="Mack B.M."/>
        </authorList>
    </citation>
    <scope>NUCLEOTIDE SEQUENCE [LARGE SCALE GENOMIC DNA]</scope>
    <source>
        <strain evidence="3 4">CBS 117610</strain>
    </source>
</reference>
<evidence type="ECO:0000313" key="4">
    <source>
        <dbReference type="Proteomes" id="UP000231358"/>
    </source>
</evidence>
<keyword evidence="1" id="KW-0378">Hydrolase</keyword>
<dbReference type="InterPro" id="IPR005674">
    <property type="entry name" value="CocE/Ser_esterase"/>
</dbReference>
<dbReference type="NCBIfam" id="TIGR00976">
    <property type="entry name" value="CocE_NonD"/>
    <property type="match status" value="1"/>
</dbReference>
<dbReference type="SUPFAM" id="SSF53474">
    <property type="entry name" value="alpha/beta-Hydrolases"/>
    <property type="match status" value="1"/>
</dbReference>
<dbReference type="Pfam" id="PF08530">
    <property type="entry name" value="PepX_C"/>
    <property type="match status" value="1"/>
</dbReference>
<sequence>MSVEEKLKAQFPDTVYTALAPPDRHPGFKYKGFHPGRVTRLPRGHVKEPGYQAFPVDVTWEEDQAIPMRDGVKLYADIFRPADESEKVPAIIPWSPYGKVGTSTLDYDNMGPWRIGIPYQHLSGYETFEGPNPAEWCSRGYAVVDVDARGSGHSEGNLMFWGEQAGLTCSDDAVDIYDTITWISEQPWCNGSVVMAGNSWLAISQLNFASRFQHPNLKAIAPWEGLTDLYAHQVCRGGIPKPAFFELILRGSAGVGKAENIGAMAKSRPLFDKYWEGKQIKPEDIKDIPMYLTASYSTGLHCDGSFKAFELAQTSRKWLRVHSTQEWHDLYRPEATDDLQRFYDYYAKGNQNGWEAETPRVRLSLLGYDGSVTKTIVERPEEQWPPAQQHIRRYYLDAATQSFSAVKPVDSASIAHEGHSLTASSDFTLTFDKYTELCGRPFVKLYMSSNVKDDFDVVVQIRKVSVSGELLESLNWSPMPAPGPKVPNVNVVKHLGQQGMLRASHHVSLQPRASEDDVPVYDHRSREAITPGKIVPLLIPIWPLGVVFEAGEGLMLRISGHDMSLPETESLRLTAPADDNEGQQTVYTGGEYESYLAIPVIKG</sequence>
<evidence type="ECO:0000313" key="3">
    <source>
        <dbReference type="EMBL" id="PIG85922.1"/>
    </source>
</evidence>